<evidence type="ECO:0000313" key="4">
    <source>
        <dbReference type="EMBL" id="USQ78458.1"/>
    </source>
</evidence>
<keyword evidence="1" id="KW-0812">Transmembrane</keyword>
<protein>
    <submittedName>
        <fullName evidence="4">Alpha/beta hydrolase</fullName>
    </submittedName>
</protein>
<keyword evidence="1" id="KW-1133">Transmembrane helix</keyword>
<keyword evidence="5" id="KW-1185">Reference proteome</keyword>
<feature type="transmembrane region" description="Helical" evidence="1">
    <location>
        <begin position="55"/>
        <end position="75"/>
    </location>
</feature>
<evidence type="ECO:0000259" key="2">
    <source>
        <dbReference type="Pfam" id="PF10081"/>
    </source>
</evidence>
<dbReference type="Proteomes" id="UP001056455">
    <property type="component" value="Chromosome"/>
</dbReference>
<keyword evidence="1" id="KW-0472">Membrane</keyword>
<feature type="transmembrane region" description="Helical" evidence="1">
    <location>
        <begin position="191"/>
        <end position="209"/>
    </location>
</feature>
<feature type="domain" description="Alpha/beta-hydrolase catalytic" evidence="2">
    <location>
        <begin position="239"/>
        <end position="378"/>
    </location>
</feature>
<feature type="transmembrane region" description="Helical" evidence="1">
    <location>
        <begin position="114"/>
        <end position="134"/>
    </location>
</feature>
<keyword evidence="4" id="KW-0378">Hydrolase</keyword>
<reference evidence="4" key="1">
    <citation type="submission" date="2022-06" db="EMBL/GenBank/DDBJ databases">
        <title>Ornithinimicrobium HY1793.</title>
        <authorList>
            <person name="Huang Y."/>
        </authorList>
    </citation>
    <scope>NUCLEOTIDE SEQUENCE</scope>
    <source>
        <strain evidence="4">HY1793</strain>
    </source>
</reference>
<evidence type="ECO:0000259" key="3">
    <source>
        <dbReference type="Pfam" id="PF15420"/>
    </source>
</evidence>
<evidence type="ECO:0000256" key="1">
    <source>
        <dbReference type="SAM" id="Phobius"/>
    </source>
</evidence>
<evidence type="ECO:0000313" key="5">
    <source>
        <dbReference type="Proteomes" id="UP001056455"/>
    </source>
</evidence>
<dbReference type="InterPro" id="IPR027788">
    <property type="entry name" value="Alpha/beta-hydrolase_N_dom"/>
</dbReference>
<organism evidence="4 5">
    <name type="scientific">Ornithinimicrobium faecis</name>
    <dbReference type="NCBI Taxonomy" id="2934158"/>
    <lineage>
        <taxon>Bacteria</taxon>
        <taxon>Bacillati</taxon>
        <taxon>Actinomycetota</taxon>
        <taxon>Actinomycetes</taxon>
        <taxon>Micrococcales</taxon>
        <taxon>Ornithinimicrobiaceae</taxon>
        <taxon>Ornithinimicrobium</taxon>
    </lineage>
</organism>
<dbReference type="Pfam" id="PF10081">
    <property type="entry name" value="Abhydrolase_9"/>
    <property type="match status" value="1"/>
</dbReference>
<feature type="transmembrane region" description="Helical" evidence="1">
    <location>
        <begin position="154"/>
        <end position="179"/>
    </location>
</feature>
<dbReference type="InterPro" id="IPR027787">
    <property type="entry name" value="Alpha/beta-hydrolase_catalytic"/>
</dbReference>
<dbReference type="Pfam" id="PF15420">
    <property type="entry name" value="Abhydrolase_9_N"/>
    <property type="match status" value="1"/>
</dbReference>
<accession>A0ABY4YP20</accession>
<name>A0ABY4YP20_9MICO</name>
<proteinExistence type="predicted"/>
<dbReference type="GO" id="GO:0016787">
    <property type="term" value="F:hydrolase activity"/>
    <property type="evidence" value="ECO:0007669"/>
    <property type="project" value="UniProtKB-KW"/>
</dbReference>
<gene>
    <name evidence="4" type="ORF">NF556_12500</name>
</gene>
<dbReference type="EMBL" id="CP099489">
    <property type="protein sequence ID" value="USQ78458.1"/>
    <property type="molecule type" value="Genomic_DNA"/>
</dbReference>
<dbReference type="RefSeq" id="WP_252591256.1">
    <property type="nucleotide sequence ID" value="NZ_CP099489.1"/>
</dbReference>
<feature type="domain" description="Alpha/beta-hydrolase N-terminal" evidence="3">
    <location>
        <begin position="47"/>
        <end position="202"/>
    </location>
</feature>
<sequence length="454" mass="47298">MLTRTTPIAAFPTRVGSLARSLPGPLVPPRVGSTLAVGAALALSTLPSLLPRAPLIQGLLTGSLVLLTLAVPWSVRQAVARWRPVGAPVHRLSTAPTPERSTTGALVKKRRSTLARWLVLVGTGAAVVGTAWLAQLGLGQRAADLAMVVPGPAYWLTAGAWALAVIGLGLVLAAGARRLARITWRRTPKPLAAVLLAGVTVTSAAAGPIDLLEPLRKELGPTHVMLVDSPAGASRSFSRVDETQTPRDGAELAVERMVADGGLDKGAILIALPTGSGWVNREAVTAFETQLDGDVAVVSAQYGDLPSWWSFLIDQEPAVESAEALVDGVLARVAELPADQRPDVFVHGESLGAAAGQAAIKGVDEQAVCGVIWSGAPGGEVSGHPRERSLRNIDDPVTYLSLDTVVAQPQDWPTAWLPGLSYGTTVLDLGASLLPDAGHGHMYGPEQDWTLPTC</sequence>